<dbReference type="OrthoDB" id="5106307at2759"/>
<dbReference type="AlphaFoldDB" id="A0A0F7ZWD8"/>
<evidence type="ECO:0000313" key="1">
    <source>
        <dbReference type="EMBL" id="KJZ68797.1"/>
    </source>
</evidence>
<dbReference type="Proteomes" id="UP000054481">
    <property type="component" value="Unassembled WGS sequence"/>
</dbReference>
<protein>
    <submittedName>
        <fullName evidence="1">Uncharacterized protein</fullName>
    </submittedName>
</protein>
<evidence type="ECO:0000313" key="2">
    <source>
        <dbReference type="Proteomes" id="UP000054481"/>
    </source>
</evidence>
<accession>A0A0F7ZWD8</accession>
<name>A0A0F7ZWD8_9HYPO</name>
<dbReference type="EMBL" id="KQ030812">
    <property type="protein sequence ID" value="KJZ68797.1"/>
    <property type="molecule type" value="Genomic_DNA"/>
</dbReference>
<organism evidence="1 2">
    <name type="scientific">Hirsutella minnesotensis 3608</name>
    <dbReference type="NCBI Taxonomy" id="1043627"/>
    <lineage>
        <taxon>Eukaryota</taxon>
        <taxon>Fungi</taxon>
        <taxon>Dikarya</taxon>
        <taxon>Ascomycota</taxon>
        <taxon>Pezizomycotina</taxon>
        <taxon>Sordariomycetes</taxon>
        <taxon>Hypocreomycetidae</taxon>
        <taxon>Hypocreales</taxon>
        <taxon>Ophiocordycipitaceae</taxon>
        <taxon>Hirsutella</taxon>
    </lineage>
</organism>
<sequence>MSDITPIRNRLEAQTIGMCQVLRSWLRAGPIQDLDPFFISLEEATVDLELAQMSDQEIEDWATEWLARVTSAQEEAEFGWETAQWIHLSHYTEGSSGL</sequence>
<reference evidence="1 2" key="1">
    <citation type="journal article" date="2014" name="Genome Biol. Evol.">
        <title>Comparative genomics and transcriptomics analyses reveal divergent lifestyle features of nematode endoparasitic fungus Hirsutella minnesotensis.</title>
        <authorList>
            <person name="Lai Y."/>
            <person name="Liu K."/>
            <person name="Zhang X."/>
            <person name="Zhang X."/>
            <person name="Li K."/>
            <person name="Wang N."/>
            <person name="Shu C."/>
            <person name="Wu Y."/>
            <person name="Wang C."/>
            <person name="Bushley K.E."/>
            <person name="Xiang M."/>
            <person name="Liu X."/>
        </authorList>
    </citation>
    <scope>NUCLEOTIDE SEQUENCE [LARGE SCALE GENOMIC DNA]</scope>
    <source>
        <strain evidence="1 2">3608</strain>
    </source>
</reference>
<gene>
    <name evidence="1" type="ORF">HIM_11816</name>
</gene>
<keyword evidence="2" id="KW-1185">Reference proteome</keyword>
<proteinExistence type="predicted"/>